<dbReference type="AlphaFoldDB" id="A0A553PCN3"/>
<dbReference type="PANTHER" id="PTHR24413">
    <property type="entry name" value="SPECKLE-TYPE POZ PROTEIN"/>
    <property type="match status" value="1"/>
</dbReference>
<dbReference type="InterPro" id="IPR011333">
    <property type="entry name" value="SKP1/BTB/POZ_sf"/>
</dbReference>
<dbReference type="EMBL" id="VCGU01000005">
    <property type="protein sequence ID" value="TRY75442.1"/>
    <property type="molecule type" value="Genomic_DNA"/>
</dbReference>
<dbReference type="PROSITE" id="PS50097">
    <property type="entry name" value="BTB"/>
    <property type="match status" value="1"/>
</dbReference>
<dbReference type="Proteomes" id="UP000318571">
    <property type="component" value="Chromosome 2"/>
</dbReference>
<dbReference type="Gene3D" id="3.30.710.10">
    <property type="entry name" value="Potassium Channel Kv1.1, Chain A"/>
    <property type="match status" value="1"/>
</dbReference>
<organism evidence="2 3">
    <name type="scientific">Tigriopus californicus</name>
    <name type="common">Marine copepod</name>
    <dbReference type="NCBI Taxonomy" id="6832"/>
    <lineage>
        <taxon>Eukaryota</taxon>
        <taxon>Metazoa</taxon>
        <taxon>Ecdysozoa</taxon>
        <taxon>Arthropoda</taxon>
        <taxon>Crustacea</taxon>
        <taxon>Multicrustacea</taxon>
        <taxon>Hexanauplia</taxon>
        <taxon>Copepoda</taxon>
        <taxon>Harpacticoida</taxon>
        <taxon>Harpacticidae</taxon>
        <taxon>Tigriopus</taxon>
    </lineage>
</organism>
<name>A0A553PCN3_TIGCA</name>
<evidence type="ECO:0000313" key="2">
    <source>
        <dbReference type="EMBL" id="TRY75442.1"/>
    </source>
</evidence>
<gene>
    <name evidence="2" type="ORF">TCAL_09509</name>
</gene>
<keyword evidence="3" id="KW-1185">Reference proteome</keyword>
<accession>A0A553PCN3</accession>
<dbReference type="Pfam" id="PF00651">
    <property type="entry name" value="BTB"/>
    <property type="match status" value="1"/>
</dbReference>
<comment type="caution">
    <text evidence="2">The sequence shown here is derived from an EMBL/GenBank/DDBJ whole genome shotgun (WGS) entry which is preliminary data.</text>
</comment>
<evidence type="ECO:0000313" key="3">
    <source>
        <dbReference type="Proteomes" id="UP000318571"/>
    </source>
</evidence>
<proteinExistence type="predicted"/>
<protein>
    <recommendedName>
        <fullName evidence="1">BTB domain-containing protein</fullName>
    </recommendedName>
</protein>
<reference evidence="2 3" key="1">
    <citation type="journal article" date="2018" name="Nat. Ecol. Evol.">
        <title>Genomic signatures of mitonuclear coevolution across populations of Tigriopus californicus.</title>
        <authorList>
            <person name="Barreto F.S."/>
            <person name="Watson E.T."/>
            <person name="Lima T.G."/>
            <person name="Willett C.S."/>
            <person name="Edmands S."/>
            <person name="Li W."/>
            <person name="Burton R.S."/>
        </authorList>
    </citation>
    <scope>NUCLEOTIDE SEQUENCE [LARGE SCALE GENOMIC DNA]</scope>
    <source>
        <strain evidence="2 3">San Diego</strain>
    </source>
</reference>
<feature type="domain" description="BTB" evidence="1">
    <location>
        <begin position="1"/>
        <end position="51"/>
    </location>
</feature>
<sequence>MLAACSEVFNAMFSHVDKETTFNEVIIEDVDLTALKIMLESVKTDDIKDYEGLAAKLILAADKYDMADLKTIAVNEAIRKFTVDNVCNSLRYCIHTFYFCQTLAMFFY</sequence>
<evidence type="ECO:0000259" key="1">
    <source>
        <dbReference type="PROSITE" id="PS50097"/>
    </source>
</evidence>
<dbReference type="STRING" id="6832.A0A553PCN3"/>
<dbReference type="SUPFAM" id="SSF54695">
    <property type="entry name" value="POZ domain"/>
    <property type="match status" value="1"/>
</dbReference>
<dbReference type="InterPro" id="IPR000210">
    <property type="entry name" value="BTB/POZ_dom"/>
</dbReference>